<reference evidence="1 3" key="1">
    <citation type="submission" date="2020-12" db="EMBL/GenBank/DDBJ databases">
        <title>FDA dAtabase for Regulatory Grade micrObial Sequences (FDA-ARGOS): Supporting development and validation of Infectious Disease Dx tests.</title>
        <authorList>
            <person name="Minogue T."/>
            <person name="Wolcott M."/>
            <person name="Wasieloski L."/>
            <person name="Aguilar W."/>
            <person name="Moore D."/>
            <person name="Jaissle J."/>
            <person name="Tallon L."/>
            <person name="Sadzewicz L."/>
            <person name="Zhao X."/>
            <person name="Boylan J."/>
            <person name="Ott S."/>
            <person name="Bowen H."/>
            <person name="Vavikolanu K."/>
            <person name="Mehta A."/>
            <person name="Aluvathingal J."/>
            <person name="Nadendla S."/>
            <person name="Yan Y."/>
            <person name="Sichtig H."/>
        </authorList>
    </citation>
    <scope>NUCLEOTIDE SEQUENCE [LARGE SCALE GENOMIC DNA]</scope>
    <source>
        <strain evidence="1 3">FDAARGOS_949</strain>
    </source>
</reference>
<dbReference type="RefSeq" id="WP_124836717.1">
    <property type="nucleotide sequence ID" value="NZ_CP021074.1"/>
</dbReference>
<gene>
    <name evidence="1" type="ORF">I6H06_17700</name>
    <name evidence="2" type="ORF">NFI99_19635</name>
</gene>
<evidence type="ECO:0000313" key="1">
    <source>
        <dbReference type="EMBL" id="QPQ94012.1"/>
    </source>
</evidence>
<evidence type="ECO:0000313" key="4">
    <source>
        <dbReference type="Proteomes" id="UP001056386"/>
    </source>
</evidence>
<evidence type="ECO:0000313" key="3">
    <source>
        <dbReference type="Proteomes" id="UP000594892"/>
    </source>
</evidence>
<protein>
    <submittedName>
        <fullName evidence="1">Uncharacterized protein</fullName>
    </submittedName>
</protein>
<accession>A0AAQ0BW11</accession>
<evidence type="ECO:0000313" key="2">
    <source>
        <dbReference type="EMBL" id="USS47085.1"/>
    </source>
</evidence>
<proteinExistence type="predicted"/>
<dbReference type="EMBL" id="CP065601">
    <property type="protein sequence ID" value="QPQ94012.1"/>
    <property type="molecule type" value="Genomic_DNA"/>
</dbReference>
<dbReference type="Proteomes" id="UP001056386">
    <property type="component" value="Chromosome 1"/>
</dbReference>
<reference evidence="2" key="2">
    <citation type="submission" date="2022-06" db="EMBL/GenBank/DDBJ databases">
        <title>Draft genome sequence of Burkholderia glumae strain GR20004 isolated from rice panicle showing bacterial panicle blight.</title>
        <authorList>
            <person name="Choi S.Y."/>
            <person name="Lee Y.H."/>
        </authorList>
    </citation>
    <scope>NUCLEOTIDE SEQUENCE</scope>
    <source>
        <strain evidence="2">GR20004</strain>
    </source>
</reference>
<dbReference type="Proteomes" id="UP000594892">
    <property type="component" value="Chromosome 2"/>
</dbReference>
<dbReference type="EMBL" id="CP099587">
    <property type="protein sequence ID" value="USS47085.1"/>
    <property type="molecule type" value="Genomic_DNA"/>
</dbReference>
<organism evidence="1 3">
    <name type="scientific">Burkholderia glumae</name>
    <name type="common">Pseudomonas glumae</name>
    <dbReference type="NCBI Taxonomy" id="337"/>
    <lineage>
        <taxon>Bacteria</taxon>
        <taxon>Pseudomonadati</taxon>
        <taxon>Pseudomonadota</taxon>
        <taxon>Betaproteobacteria</taxon>
        <taxon>Burkholderiales</taxon>
        <taxon>Burkholderiaceae</taxon>
        <taxon>Burkholderia</taxon>
    </lineage>
</organism>
<dbReference type="GeneID" id="45699072"/>
<name>A0AAQ0BW11_BURGL</name>
<keyword evidence="4" id="KW-1185">Reference proteome</keyword>
<sequence length="104" mass="11595">MAMHFVLSGYVVLRNSPRLGATDYRFGCRESLRIGISEWRPDLLAAWRVARGGPPSWWTRRLAVPWPGLPEFKTAQYESQNDLCAGAVDSPATGSPSWNLHAPI</sequence>
<dbReference type="AlphaFoldDB" id="A0AAQ0BW11"/>